<feature type="binding site" evidence="1">
    <location>
        <position position="84"/>
    </location>
    <ligand>
        <name>Mg(2+)</name>
        <dbReference type="ChEBI" id="CHEBI:18420"/>
        <label>2</label>
    </ligand>
</feature>
<feature type="binding site" evidence="1">
    <location>
        <position position="227"/>
    </location>
    <ligand>
        <name>Mg(2+)</name>
        <dbReference type="ChEBI" id="CHEBI:18420"/>
        <label>5</label>
    </ligand>
</feature>
<protein>
    <recommendedName>
        <fullName evidence="1">Thiamine-monophosphate kinase</fullName>
        <shortName evidence="1">TMP kinase</shortName>
        <shortName evidence="1">Thiamine-phosphate kinase</shortName>
        <ecNumber evidence="1">2.7.4.16</ecNumber>
    </recommendedName>
</protein>
<dbReference type="Gene3D" id="3.30.1330.10">
    <property type="entry name" value="PurM-like, N-terminal domain"/>
    <property type="match status" value="1"/>
</dbReference>
<feature type="binding site" evidence="1">
    <location>
        <position position="226"/>
    </location>
    <ligand>
        <name>ATP</name>
        <dbReference type="ChEBI" id="CHEBI:30616"/>
    </ligand>
</feature>
<comment type="caution">
    <text evidence="1">Lacks conserved residue(s) required for the propagation of feature annotation.</text>
</comment>
<dbReference type="SUPFAM" id="SSF55326">
    <property type="entry name" value="PurM N-terminal domain-like"/>
    <property type="match status" value="1"/>
</dbReference>
<feature type="binding site" evidence="1">
    <location>
        <position position="334"/>
    </location>
    <ligand>
        <name>substrate</name>
    </ligand>
</feature>
<dbReference type="InterPro" id="IPR036921">
    <property type="entry name" value="PurM-like_N_sf"/>
</dbReference>
<dbReference type="AlphaFoldDB" id="A0A537K0N1"/>
<evidence type="ECO:0000313" key="6">
    <source>
        <dbReference type="Proteomes" id="UP000318509"/>
    </source>
</evidence>
<dbReference type="CDD" id="cd02194">
    <property type="entry name" value="ThiL"/>
    <property type="match status" value="1"/>
</dbReference>
<dbReference type="InterPro" id="IPR036676">
    <property type="entry name" value="PurM-like_C_sf"/>
</dbReference>
<dbReference type="PANTHER" id="PTHR30270">
    <property type="entry name" value="THIAMINE-MONOPHOSPHATE KINASE"/>
    <property type="match status" value="1"/>
</dbReference>
<comment type="pathway">
    <text evidence="1">Cofactor biosynthesis; thiamine diphosphate biosynthesis; thiamine diphosphate from thiamine phosphate: step 1/1.</text>
</comment>
<dbReference type="EC" id="2.7.4.16" evidence="1"/>
<dbReference type="GO" id="GO:0009228">
    <property type="term" value="P:thiamine biosynthetic process"/>
    <property type="evidence" value="ECO:0007669"/>
    <property type="project" value="UniProtKB-KW"/>
</dbReference>
<dbReference type="PANTHER" id="PTHR30270:SF0">
    <property type="entry name" value="THIAMINE-MONOPHOSPHATE KINASE"/>
    <property type="match status" value="1"/>
</dbReference>
<comment type="miscellaneous">
    <text evidence="1">Reaction mechanism of ThiL seems to utilize a direct, inline transfer of the gamma-phosphate of ATP to TMP rather than a phosphorylated enzyme intermediate.</text>
</comment>
<comment type="catalytic activity">
    <reaction evidence="1">
        <text>thiamine phosphate + ATP = thiamine diphosphate + ADP</text>
        <dbReference type="Rhea" id="RHEA:15913"/>
        <dbReference type="ChEBI" id="CHEBI:30616"/>
        <dbReference type="ChEBI" id="CHEBI:37575"/>
        <dbReference type="ChEBI" id="CHEBI:58937"/>
        <dbReference type="ChEBI" id="CHEBI:456216"/>
        <dbReference type="EC" id="2.7.4.16"/>
    </reaction>
</comment>
<feature type="region of interest" description="Disordered" evidence="2">
    <location>
        <begin position="329"/>
        <end position="365"/>
    </location>
</feature>
<dbReference type="GO" id="GO:0009030">
    <property type="term" value="F:thiamine-phosphate kinase activity"/>
    <property type="evidence" value="ECO:0007669"/>
    <property type="project" value="UniProtKB-UniRule"/>
</dbReference>
<sequence>MPRSPGSSPLASLGEFGLIDRLRRLVPAAGPGVTIGIGDDAAVLQCAGPVVATCDIQVEGVHFTWALCGPEDVGWRALAVSLSDIAAMGGVPRYALISLALPAETTPATIEGIYRGLAEIAGAYDVRIVGGNISRTTGPLIVDVTALGSLDGSRHAVTRAGARPGDGVWVTGTVGGAAAGRFLLEHPEVRVPGAAALAAAYRRPTPRVQAGRVLAERPVSAMIDTSDGTAGDLLHLVEASNVGVRLDEERLPQPQGLPQAARAAGLDPAAWALGGGEDYELLFTADREFDARAPGAAEQMDVPLTRIGEILPEPEGRWIVRPGGRRRPLAAQGWDHFSATSRGRRAISRTPPTEHAGGGDATTRR</sequence>
<dbReference type="UniPathway" id="UPA00060">
    <property type="reaction ID" value="UER00142"/>
</dbReference>
<organism evidence="5 6">
    <name type="scientific">Candidatus Segetimicrobium genomatis</name>
    <dbReference type="NCBI Taxonomy" id="2569760"/>
    <lineage>
        <taxon>Bacteria</taxon>
        <taxon>Bacillati</taxon>
        <taxon>Candidatus Sysuimicrobiota</taxon>
        <taxon>Candidatus Sysuimicrobiia</taxon>
        <taxon>Candidatus Sysuimicrobiales</taxon>
        <taxon>Candidatus Segetimicrobiaceae</taxon>
        <taxon>Candidatus Segetimicrobium</taxon>
    </lineage>
</organism>
<feature type="compositionally biased region" description="Gly residues" evidence="2">
    <location>
        <begin position="356"/>
        <end position="365"/>
    </location>
</feature>
<feature type="binding site" evidence="1">
    <location>
        <position position="84"/>
    </location>
    <ligand>
        <name>Mg(2+)</name>
        <dbReference type="ChEBI" id="CHEBI:18420"/>
        <label>4</label>
    </ligand>
</feature>
<accession>A0A537K0N1</accession>
<evidence type="ECO:0000313" key="5">
    <source>
        <dbReference type="EMBL" id="TMI89072.1"/>
    </source>
</evidence>
<feature type="binding site" evidence="1">
    <location>
        <position position="114"/>
    </location>
    <ligand>
        <name>ATP</name>
        <dbReference type="ChEBI" id="CHEBI:30616"/>
    </ligand>
</feature>
<feature type="binding site" evidence="1">
    <location>
        <position position="55"/>
    </location>
    <ligand>
        <name>Mg(2+)</name>
        <dbReference type="ChEBI" id="CHEBI:18420"/>
        <label>2</label>
    </ligand>
</feature>
<feature type="binding site" evidence="1">
    <location>
        <position position="40"/>
    </location>
    <ligand>
        <name>Mg(2+)</name>
        <dbReference type="ChEBI" id="CHEBI:18420"/>
        <label>3</label>
    </ligand>
</feature>
<feature type="binding site" evidence="1">
    <location>
        <position position="132"/>
    </location>
    <ligand>
        <name>Mg(2+)</name>
        <dbReference type="ChEBI" id="CHEBI:18420"/>
        <label>1</label>
    </ligand>
</feature>
<evidence type="ECO:0000256" key="1">
    <source>
        <dbReference type="HAMAP-Rule" id="MF_02128"/>
    </source>
</evidence>
<comment type="function">
    <text evidence="1">Catalyzes the ATP-dependent phosphorylation of thiamine-monophosphate (TMP) to form thiamine-pyrophosphate (TPP), the active form of vitamin B1.</text>
</comment>
<evidence type="ECO:0000256" key="2">
    <source>
        <dbReference type="SAM" id="MobiDB-lite"/>
    </source>
</evidence>
<feature type="binding site" evidence="1">
    <location>
        <position position="159"/>
    </location>
    <ligand>
        <name>ATP</name>
        <dbReference type="ChEBI" id="CHEBI:30616"/>
    </ligand>
</feature>
<dbReference type="HAMAP" id="MF_02128">
    <property type="entry name" value="TMP_kinase"/>
    <property type="match status" value="1"/>
</dbReference>
<reference evidence="5 6" key="1">
    <citation type="journal article" date="2019" name="Nat. Microbiol.">
        <title>Mediterranean grassland soil C-N compound turnover is dependent on rainfall and depth, and is mediated by genomically divergent microorganisms.</title>
        <authorList>
            <person name="Diamond S."/>
            <person name="Andeer P.F."/>
            <person name="Li Z."/>
            <person name="Crits-Christoph A."/>
            <person name="Burstein D."/>
            <person name="Anantharaman K."/>
            <person name="Lane K.R."/>
            <person name="Thomas B.C."/>
            <person name="Pan C."/>
            <person name="Northen T.R."/>
            <person name="Banfield J.F."/>
        </authorList>
    </citation>
    <scope>NUCLEOTIDE SEQUENCE [LARGE SCALE GENOMIC DNA]</scope>
    <source>
        <strain evidence="5">NP_3</strain>
    </source>
</reference>
<dbReference type="Gene3D" id="3.90.650.10">
    <property type="entry name" value="PurM-like C-terminal domain"/>
    <property type="match status" value="1"/>
</dbReference>
<dbReference type="PIRSF" id="PIRSF005303">
    <property type="entry name" value="Thiam_monoph_kin"/>
    <property type="match status" value="1"/>
</dbReference>
<keyword evidence="1 5" id="KW-0808">Transferase</keyword>
<dbReference type="InterPro" id="IPR006283">
    <property type="entry name" value="ThiL-like"/>
</dbReference>
<dbReference type="GO" id="GO:0009229">
    <property type="term" value="P:thiamine diphosphate biosynthetic process"/>
    <property type="evidence" value="ECO:0007669"/>
    <property type="project" value="UniProtKB-UniRule"/>
</dbReference>
<keyword evidence="1" id="KW-0479">Metal-binding</keyword>
<gene>
    <name evidence="1 5" type="primary">thiL</name>
    <name evidence="5" type="ORF">E6H00_10945</name>
</gene>
<feature type="binding site" evidence="1">
    <location>
        <position position="55"/>
    </location>
    <ligand>
        <name>Mg(2+)</name>
        <dbReference type="ChEBI" id="CHEBI:18420"/>
        <label>1</label>
    </ligand>
</feature>
<feature type="binding site" evidence="1">
    <location>
        <position position="224"/>
    </location>
    <ligand>
        <name>Mg(2+)</name>
        <dbReference type="ChEBI" id="CHEBI:18420"/>
        <label>3</label>
    </ligand>
</feature>
<dbReference type="InterPro" id="IPR010918">
    <property type="entry name" value="PurM-like_C_dom"/>
</dbReference>
<keyword evidence="1" id="KW-0547">Nucleotide-binding</keyword>
<feature type="domain" description="PurM-like C-terminal" evidence="4">
    <location>
        <begin position="163"/>
        <end position="317"/>
    </location>
</feature>
<comment type="similarity">
    <text evidence="1">Belongs to the thiamine-monophosphate kinase family.</text>
</comment>
<feature type="binding site" evidence="1">
    <location>
        <begin position="131"/>
        <end position="132"/>
    </location>
    <ligand>
        <name>ATP</name>
        <dbReference type="ChEBI" id="CHEBI:30616"/>
    </ligand>
</feature>
<dbReference type="SUPFAM" id="SSF56042">
    <property type="entry name" value="PurM C-terminal domain-like"/>
    <property type="match status" value="1"/>
</dbReference>
<comment type="caution">
    <text evidence="5">The sequence shown here is derived from an EMBL/GenBank/DDBJ whole genome shotgun (WGS) entry which is preliminary data.</text>
</comment>
<keyword evidence="1" id="KW-0460">Magnesium</keyword>
<feature type="binding site" evidence="1">
    <location>
        <position position="40"/>
    </location>
    <ligand>
        <name>Mg(2+)</name>
        <dbReference type="ChEBI" id="CHEBI:18420"/>
        <label>4</label>
    </ligand>
</feature>
<name>A0A537K0N1_9BACT</name>
<dbReference type="Proteomes" id="UP000318509">
    <property type="component" value="Unassembled WGS sequence"/>
</dbReference>
<feature type="binding site" evidence="1">
    <location>
        <position position="84"/>
    </location>
    <ligand>
        <name>Mg(2+)</name>
        <dbReference type="ChEBI" id="CHEBI:18420"/>
        <label>3</label>
    </ligand>
</feature>
<feature type="binding site" evidence="1">
    <location>
        <position position="53"/>
    </location>
    <ligand>
        <name>Mg(2+)</name>
        <dbReference type="ChEBI" id="CHEBI:18420"/>
        <label>4</label>
    </ligand>
</feature>
<keyword evidence="1" id="KW-0784">Thiamine biosynthesis</keyword>
<feature type="domain" description="PurM-like N-terminal" evidence="3">
    <location>
        <begin position="38"/>
        <end position="149"/>
    </location>
</feature>
<dbReference type="EMBL" id="VBAK01000130">
    <property type="protein sequence ID" value="TMI89072.1"/>
    <property type="molecule type" value="Genomic_DNA"/>
</dbReference>
<dbReference type="Pfam" id="PF02769">
    <property type="entry name" value="AIRS_C"/>
    <property type="match status" value="1"/>
</dbReference>
<dbReference type="NCBIfam" id="TIGR01379">
    <property type="entry name" value="thiL"/>
    <property type="match status" value="1"/>
</dbReference>
<keyword evidence="1" id="KW-0067">ATP-binding</keyword>
<dbReference type="InterPro" id="IPR016188">
    <property type="entry name" value="PurM-like_N"/>
</dbReference>
<dbReference type="GO" id="GO:0005524">
    <property type="term" value="F:ATP binding"/>
    <property type="evidence" value="ECO:0007669"/>
    <property type="project" value="UniProtKB-UniRule"/>
</dbReference>
<evidence type="ECO:0000259" key="4">
    <source>
        <dbReference type="Pfam" id="PF02769"/>
    </source>
</evidence>
<feature type="binding site" evidence="1">
    <location>
        <position position="277"/>
    </location>
    <ligand>
        <name>substrate</name>
    </ligand>
</feature>
<feature type="binding site" evidence="1">
    <location>
        <position position="62"/>
    </location>
    <ligand>
        <name>substrate</name>
    </ligand>
</feature>
<dbReference type="Pfam" id="PF00586">
    <property type="entry name" value="AIRS"/>
    <property type="match status" value="1"/>
</dbReference>
<keyword evidence="1 5" id="KW-0418">Kinase</keyword>
<dbReference type="GO" id="GO:0000287">
    <property type="term" value="F:magnesium ion binding"/>
    <property type="evidence" value="ECO:0007669"/>
    <property type="project" value="UniProtKB-UniRule"/>
</dbReference>
<proteinExistence type="inferred from homology"/>
<evidence type="ECO:0000259" key="3">
    <source>
        <dbReference type="Pfam" id="PF00586"/>
    </source>
</evidence>